<protein>
    <submittedName>
        <fullName evidence="1">Uncharacterized protein</fullName>
    </submittedName>
</protein>
<name>A0A1Y2J255_TRAC3</name>
<evidence type="ECO:0000313" key="1">
    <source>
        <dbReference type="EMBL" id="OSD07466.1"/>
    </source>
</evidence>
<accession>A0A1Y2J255</accession>
<evidence type="ECO:0000313" key="2">
    <source>
        <dbReference type="Proteomes" id="UP000193067"/>
    </source>
</evidence>
<dbReference type="EMBL" id="KZ084088">
    <property type="protein sequence ID" value="OSD07466.1"/>
    <property type="molecule type" value="Genomic_DNA"/>
</dbReference>
<dbReference type="AlphaFoldDB" id="A0A1Y2J255"/>
<keyword evidence="2" id="KW-1185">Reference proteome</keyword>
<proteinExistence type="predicted"/>
<sequence>MPNVATRDFATSDFATPIVAAWDIAMPDFATPDVAARDFSTSDVLMPDVPAPVFDAMLVVYAFVVRRRVIRTLAASALNGNQIPRDHRLNGRW</sequence>
<reference evidence="1 2" key="1">
    <citation type="journal article" date="2015" name="Biotechnol. Biofuels">
        <title>Enhanced degradation of softwood versus hardwood by the white-rot fungus Pycnoporus coccineus.</title>
        <authorList>
            <person name="Couturier M."/>
            <person name="Navarro D."/>
            <person name="Chevret D."/>
            <person name="Henrissat B."/>
            <person name="Piumi F."/>
            <person name="Ruiz-Duenas F.J."/>
            <person name="Martinez A.T."/>
            <person name="Grigoriev I.V."/>
            <person name="Riley R."/>
            <person name="Lipzen A."/>
            <person name="Berrin J.G."/>
            <person name="Master E.R."/>
            <person name="Rosso M.N."/>
        </authorList>
    </citation>
    <scope>NUCLEOTIDE SEQUENCE [LARGE SCALE GENOMIC DNA]</scope>
    <source>
        <strain evidence="1 2">BRFM310</strain>
    </source>
</reference>
<gene>
    <name evidence="1" type="ORF">PYCCODRAFT_1430713</name>
</gene>
<organism evidence="1 2">
    <name type="scientific">Trametes coccinea (strain BRFM310)</name>
    <name type="common">Pycnoporus coccineus</name>
    <dbReference type="NCBI Taxonomy" id="1353009"/>
    <lineage>
        <taxon>Eukaryota</taxon>
        <taxon>Fungi</taxon>
        <taxon>Dikarya</taxon>
        <taxon>Basidiomycota</taxon>
        <taxon>Agaricomycotina</taxon>
        <taxon>Agaricomycetes</taxon>
        <taxon>Polyporales</taxon>
        <taxon>Polyporaceae</taxon>
        <taxon>Trametes</taxon>
    </lineage>
</organism>
<dbReference type="Proteomes" id="UP000193067">
    <property type="component" value="Unassembled WGS sequence"/>
</dbReference>